<evidence type="ECO:0000313" key="2">
    <source>
        <dbReference type="Proteomes" id="UP000054495"/>
    </source>
</evidence>
<reference evidence="1 2" key="1">
    <citation type="submission" date="2013-05" db="EMBL/GenBank/DDBJ databases">
        <title>Draft genome of the parasitic nematode Anyclostoma ceylanicum.</title>
        <authorList>
            <person name="Mitreva M."/>
        </authorList>
    </citation>
    <scope>NUCLEOTIDE SEQUENCE [LARGE SCALE GENOMIC DNA]</scope>
</reference>
<name>A0A0D6L390_9BILA</name>
<protein>
    <submittedName>
        <fullName evidence="1">Uncharacterized protein</fullName>
    </submittedName>
</protein>
<evidence type="ECO:0000313" key="1">
    <source>
        <dbReference type="EMBL" id="EPB65065.1"/>
    </source>
</evidence>
<dbReference type="AlphaFoldDB" id="A0A0D6L390"/>
<proteinExistence type="predicted"/>
<organism evidence="1 2">
    <name type="scientific">Ancylostoma ceylanicum</name>
    <dbReference type="NCBI Taxonomy" id="53326"/>
    <lineage>
        <taxon>Eukaryota</taxon>
        <taxon>Metazoa</taxon>
        <taxon>Ecdysozoa</taxon>
        <taxon>Nematoda</taxon>
        <taxon>Chromadorea</taxon>
        <taxon>Rhabditida</taxon>
        <taxon>Rhabditina</taxon>
        <taxon>Rhabditomorpha</taxon>
        <taxon>Strongyloidea</taxon>
        <taxon>Ancylostomatidae</taxon>
        <taxon>Ancylostomatinae</taxon>
        <taxon>Ancylostoma</taxon>
    </lineage>
</organism>
<dbReference type="Proteomes" id="UP000054495">
    <property type="component" value="Unassembled WGS sequence"/>
</dbReference>
<accession>A0A0D6L390</accession>
<sequence length="54" mass="6211">MNPDQIEQLHRGQDLRDPAIRAQIDKFKIVSSKEREQLLWKSVAEIAGLHKVSS</sequence>
<keyword evidence="2" id="KW-1185">Reference proteome</keyword>
<dbReference type="EMBL" id="KE132466">
    <property type="protein sequence ID" value="EPB65065.1"/>
    <property type="molecule type" value="Genomic_DNA"/>
</dbReference>
<gene>
    <name evidence="1" type="ORF">ANCCEY_15872</name>
</gene>